<evidence type="ECO:0000259" key="8">
    <source>
        <dbReference type="PROSITE" id="PS51011"/>
    </source>
</evidence>
<protein>
    <recommendedName>
        <fullName evidence="11">ARID domain-containing protein</fullName>
    </recommendedName>
</protein>
<dbReference type="CDD" id="cd16100">
    <property type="entry name" value="ARID"/>
    <property type="match status" value="1"/>
</dbReference>
<reference evidence="9 10" key="1">
    <citation type="journal article" date="2024" name="Nat. Commun.">
        <title>Phylogenomics reveals the evolutionary origins of lichenization in chlorophyte algae.</title>
        <authorList>
            <person name="Puginier C."/>
            <person name="Libourel C."/>
            <person name="Otte J."/>
            <person name="Skaloud P."/>
            <person name="Haon M."/>
            <person name="Grisel S."/>
            <person name="Petersen M."/>
            <person name="Berrin J.G."/>
            <person name="Delaux P.M."/>
            <person name="Dal Grande F."/>
            <person name="Keller J."/>
        </authorList>
    </citation>
    <scope>NUCLEOTIDE SEQUENCE [LARGE SCALE GENOMIC DNA]</scope>
    <source>
        <strain evidence="9 10">SAG 2043</strain>
    </source>
</reference>
<dbReference type="InterPro" id="IPR011011">
    <property type="entry name" value="Znf_FYVE_PHD"/>
</dbReference>
<evidence type="ECO:0000256" key="4">
    <source>
        <dbReference type="PROSITE-ProRule" id="PRU00146"/>
    </source>
</evidence>
<feature type="signal peptide" evidence="6">
    <location>
        <begin position="1"/>
        <end position="23"/>
    </location>
</feature>
<dbReference type="InterPro" id="IPR036431">
    <property type="entry name" value="ARID_dom_sf"/>
</dbReference>
<dbReference type="Gene3D" id="1.10.150.60">
    <property type="entry name" value="ARID DNA-binding domain"/>
    <property type="match status" value="1"/>
</dbReference>
<evidence type="ECO:0000256" key="6">
    <source>
        <dbReference type="SAM" id="SignalP"/>
    </source>
</evidence>
<feature type="region of interest" description="Disordered" evidence="5">
    <location>
        <begin position="440"/>
        <end position="556"/>
    </location>
</feature>
<keyword evidence="1" id="KW-0479">Metal-binding</keyword>
<dbReference type="InterPro" id="IPR001606">
    <property type="entry name" value="ARID_dom"/>
</dbReference>
<evidence type="ECO:0000256" key="1">
    <source>
        <dbReference type="ARBA" id="ARBA00022723"/>
    </source>
</evidence>
<name>A0AAW1PYX2_9CHLO</name>
<keyword evidence="2 4" id="KW-0863">Zinc-finger</keyword>
<dbReference type="InterPro" id="IPR019786">
    <property type="entry name" value="Zinc_finger_PHD-type_CS"/>
</dbReference>
<dbReference type="GO" id="GO:0008270">
    <property type="term" value="F:zinc ion binding"/>
    <property type="evidence" value="ECO:0007669"/>
    <property type="project" value="UniProtKB-KW"/>
</dbReference>
<dbReference type="PROSITE" id="PS50016">
    <property type="entry name" value="ZF_PHD_2"/>
    <property type="match status" value="1"/>
</dbReference>
<organism evidence="9 10">
    <name type="scientific">[Myrmecia] bisecta</name>
    <dbReference type="NCBI Taxonomy" id="41462"/>
    <lineage>
        <taxon>Eukaryota</taxon>
        <taxon>Viridiplantae</taxon>
        <taxon>Chlorophyta</taxon>
        <taxon>core chlorophytes</taxon>
        <taxon>Trebouxiophyceae</taxon>
        <taxon>Trebouxiales</taxon>
        <taxon>Trebouxiaceae</taxon>
        <taxon>Myrmecia</taxon>
    </lineage>
</organism>
<dbReference type="EMBL" id="JALJOR010000007">
    <property type="protein sequence ID" value="KAK9814581.1"/>
    <property type="molecule type" value="Genomic_DNA"/>
</dbReference>
<dbReference type="InterPro" id="IPR001965">
    <property type="entry name" value="Znf_PHD"/>
</dbReference>
<evidence type="ECO:0008006" key="11">
    <source>
        <dbReference type="Google" id="ProtNLM"/>
    </source>
</evidence>
<dbReference type="Gene3D" id="3.30.40.10">
    <property type="entry name" value="Zinc/RING finger domain, C3HC4 (zinc finger)"/>
    <property type="match status" value="1"/>
</dbReference>
<dbReference type="PANTHER" id="PTHR46694">
    <property type="entry name" value="AT-RICH INTERACTIVE DOMAIN-CONTAINING PROTEIN 4"/>
    <property type="match status" value="1"/>
</dbReference>
<evidence type="ECO:0000313" key="10">
    <source>
        <dbReference type="Proteomes" id="UP001489004"/>
    </source>
</evidence>
<dbReference type="SUPFAM" id="SSF57903">
    <property type="entry name" value="FYVE/PHD zinc finger"/>
    <property type="match status" value="1"/>
</dbReference>
<dbReference type="InterPro" id="IPR013083">
    <property type="entry name" value="Znf_RING/FYVE/PHD"/>
</dbReference>
<keyword evidence="10" id="KW-1185">Reference proteome</keyword>
<dbReference type="PANTHER" id="PTHR46694:SF1">
    <property type="entry name" value="AT-RICH INTERACTIVE DOMAIN-CONTAINING PROTEIN 4"/>
    <property type="match status" value="1"/>
</dbReference>
<dbReference type="PROSITE" id="PS51011">
    <property type="entry name" value="ARID"/>
    <property type="match status" value="1"/>
</dbReference>
<accession>A0AAW1PYX2</accession>
<proteinExistence type="predicted"/>
<feature type="domain" description="ARID" evidence="8">
    <location>
        <begin position="585"/>
        <end position="685"/>
    </location>
</feature>
<evidence type="ECO:0000259" key="7">
    <source>
        <dbReference type="PROSITE" id="PS50016"/>
    </source>
</evidence>
<feature type="compositionally biased region" description="Low complexity" evidence="5">
    <location>
        <begin position="440"/>
        <end position="464"/>
    </location>
</feature>
<dbReference type="Pfam" id="PF01388">
    <property type="entry name" value="ARID"/>
    <property type="match status" value="1"/>
</dbReference>
<evidence type="ECO:0000313" key="9">
    <source>
        <dbReference type="EMBL" id="KAK9814581.1"/>
    </source>
</evidence>
<dbReference type="Proteomes" id="UP001489004">
    <property type="component" value="Unassembled WGS sequence"/>
</dbReference>
<dbReference type="InterPro" id="IPR019787">
    <property type="entry name" value="Znf_PHD-finger"/>
</dbReference>
<sequence>MAHRPAKWRILAVFCNAGTSLEAAGGTDRRCCGAIEEFSDLAGADAEVQILKDKKVEEVAAQLQAFQPNLVYLCGASTAEGDTCVAEPQLASQASDGSRESLTPEVLGTWFEGLGTHAVYADALCSDEQVAAIRAQGVGHVVFWGASAAVPALQAAQFGHAFFATLRNYSATILEAFALASHSSQAHCTVLVGGQQQPPALPLLSSEGKPDLPDNASVPHPIIEGLDTSEGLEAAVPGWAAVRLLAPHAELRLLACGQSLLIDAHRLSFLGQALRAMLVMELRLLSVISCVPCDRVPAHLPPGCMAVRCSIRTHSGAHATVVLGGPANVLQDETLVEHALRQTLVSDALSLQFKVPPPGVAAPVARSSQAVACGASVVDALVVTSVWAVHVLRTLCQDSGFRGLVSLGIGAVGGTTVSAFSAADSKRYTAIIQAGAPGATAQAPGLLRSPSAADPPSAPSGPASYNGHLAPSRPPGPPHDGQRSSPGAGGPTLVGGSSALAGEAPPAPAVEPVDEWQRRGSVPAEGSTGNAANGDAKDGGATSGAATPGEAPSNWETAEGAVEEAVAGAQKPVPVWESDRPSLSRCSEAVFLKDLVAFLEARRGRKIDMANFPEAVLNGAKLDLFNLYKEVCQRGGYRLGNGINWKGQVFPSMHNFTSSHRMTGVGNALKRHYQLYLWEYEQAHPGDVTGDSCAICGGGDEVAADWISCDMCDVWVHFSCDPRPYLGSFKDYAKGNGRNYVCIRCNDGKRQKVE</sequence>
<dbReference type="InterPro" id="IPR042293">
    <property type="entry name" value="ARID4"/>
</dbReference>
<evidence type="ECO:0000256" key="3">
    <source>
        <dbReference type="ARBA" id="ARBA00022833"/>
    </source>
</evidence>
<gene>
    <name evidence="9" type="ORF">WJX72_008178</name>
</gene>
<keyword evidence="6" id="KW-0732">Signal</keyword>
<dbReference type="AlphaFoldDB" id="A0AAW1PYX2"/>
<feature type="domain" description="PHD-type" evidence="7">
    <location>
        <begin position="690"/>
        <end position="748"/>
    </location>
</feature>
<dbReference type="CDD" id="cd15615">
    <property type="entry name" value="PHD_ARID4_like"/>
    <property type="match status" value="1"/>
</dbReference>
<feature type="chain" id="PRO_5043755003" description="ARID domain-containing protein" evidence="6">
    <location>
        <begin position="24"/>
        <end position="754"/>
    </location>
</feature>
<evidence type="ECO:0000256" key="2">
    <source>
        <dbReference type="ARBA" id="ARBA00022771"/>
    </source>
</evidence>
<dbReference type="SMART" id="SM01014">
    <property type="entry name" value="ARID"/>
    <property type="match status" value="1"/>
</dbReference>
<dbReference type="SUPFAM" id="SSF46774">
    <property type="entry name" value="ARID-like"/>
    <property type="match status" value="1"/>
</dbReference>
<comment type="caution">
    <text evidence="9">The sequence shown here is derived from an EMBL/GenBank/DDBJ whole genome shotgun (WGS) entry which is preliminary data.</text>
</comment>
<evidence type="ECO:0000256" key="5">
    <source>
        <dbReference type="SAM" id="MobiDB-lite"/>
    </source>
</evidence>
<keyword evidence="3" id="KW-0862">Zinc</keyword>
<dbReference type="SMART" id="SM00249">
    <property type="entry name" value="PHD"/>
    <property type="match status" value="1"/>
</dbReference>
<dbReference type="PROSITE" id="PS01359">
    <property type="entry name" value="ZF_PHD_1"/>
    <property type="match status" value="1"/>
</dbReference>
<dbReference type="GO" id="GO:0003677">
    <property type="term" value="F:DNA binding"/>
    <property type="evidence" value="ECO:0007669"/>
    <property type="project" value="InterPro"/>
</dbReference>